<dbReference type="AlphaFoldDB" id="A0A0T5VKY1"/>
<keyword evidence="3" id="KW-1185">Reference proteome</keyword>
<dbReference type="PANTHER" id="PTHR10900">
    <property type="entry name" value="PERIOSTIN-RELATED"/>
    <property type="match status" value="1"/>
</dbReference>
<dbReference type="EMBL" id="LMZQ01000017">
    <property type="protein sequence ID" value="KRT14502.1"/>
    <property type="molecule type" value="Genomic_DNA"/>
</dbReference>
<feature type="domain" description="FAS1" evidence="1">
    <location>
        <begin position="37"/>
        <end position="242"/>
    </location>
</feature>
<dbReference type="STRING" id="687842.ASU31_18930"/>
<dbReference type="OrthoDB" id="659398at2"/>
<evidence type="ECO:0000313" key="2">
    <source>
        <dbReference type="EMBL" id="KRT14502.1"/>
    </source>
</evidence>
<dbReference type="PROSITE" id="PS51257">
    <property type="entry name" value="PROKAR_LIPOPROTEIN"/>
    <property type="match status" value="1"/>
</dbReference>
<dbReference type="Proteomes" id="UP000051950">
    <property type="component" value="Unassembled WGS sequence"/>
</dbReference>
<organism evidence="2 3">
    <name type="scientific">Pedobacter ginsenosidimutans</name>
    <dbReference type="NCBI Taxonomy" id="687842"/>
    <lineage>
        <taxon>Bacteria</taxon>
        <taxon>Pseudomonadati</taxon>
        <taxon>Bacteroidota</taxon>
        <taxon>Sphingobacteriia</taxon>
        <taxon>Sphingobacteriales</taxon>
        <taxon>Sphingobacteriaceae</taxon>
        <taxon>Pedobacter</taxon>
    </lineage>
</organism>
<dbReference type="InterPro" id="IPR000782">
    <property type="entry name" value="FAS1_domain"/>
</dbReference>
<dbReference type="Pfam" id="PF02469">
    <property type="entry name" value="Fasciclin"/>
    <property type="match status" value="1"/>
</dbReference>
<dbReference type="InterPro" id="IPR036378">
    <property type="entry name" value="FAS1_dom_sf"/>
</dbReference>
<feature type="domain" description="FAS1" evidence="1">
    <location>
        <begin position="589"/>
        <end position="755"/>
    </location>
</feature>
<accession>A0A0T5VKY1</accession>
<dbReference type="SUPFAM" id="SSF82153">
    <property type="entry name" value="FAS1 domain"/>
    <property type="match status" value="3"/>
</dbReference>
<dbReference type="PANTHER" id="PTHR10900:SF77">
    <property type="entry name" value="FI19380P1"/>
    <property type="match status" value="1"/>
</dbReference>
<protein>
    <recommendedName>
        <fullName evidence="1">FAS1 domain-containing protein</fullName>
    </recommendedName>
</protein>
<proteinExistence type="predicted"/>
<comment type="caution">
    <text evidence="2">The sequence shown here is derived from an EMBL/GenBank/DDBJ whole genome shotgun (WGS) entry which is preliminary data.</text>
</comment>
<dbReference type="Gene3D" id="2.30.180.10">
    <property type="entry name" value="FAS1 domain"/>
    <property type="match status" value="3"/>
</dbReference>
<dbReference type="RefSeq" id="WP_057933844.1">
    <property type="nucleotide sequence ID" value="NZ_LMZQ01000017.1"/>
</dbReference>
<evidence type="ECO:0000259" key="1">
    <source>
        <dbReference type="PROSITE" id="PS50213"/>
    </source>
</evidence>
<sequence length="759" mass="83557">MTRLFTSSCCFLFFLTVLSGCQKKEFDAFYERPAGLGDPIYQQLEARGNFKHLTAVIDKAGYKDILSKTGWWTFFAPNDAAFERFFKDQNIKGTAEINDSMATSIVKYALVYNAYRKDQLSNYQMAGGAETGLGFAFKRKTAYYDWVQQKGDGVRAKVIATNRNVQSVRGVNTSAYVDGDNNNKYIPYFTTAFMATGGMSAGDYNVFYPGSTYNGFNVAAAAVVNMDISAENGMIHEVDRVTLPLKSIDQYISSNANYSEFKALLDSLKFYVSNAYQTHRNFVATGSSDSVYVKGYNGLLAYSINNENYQQPGVNSYLANESQKSSWTIMAPTNEAFRAYRKKILAKYGNSFFKSTPPSIVIDFINSHMWPTALWPSKFAQGQNYLLETTTLSLDNAVDKQILSNAVFYGVNQAHSSNVFRTVYGVPYLDPATNLTLLAYADGGSGVKIYTTQPGVRQTLLVMPDAVVTAAGYRYNEGSIGTTTTAWGYRTSPTASYSHNQIYRDNAFRLFKTGILLTPTGELTSLGGSGIVESQSGDYVRYRNGKIQTSGTVDTGIDINITKTDATSINGIVYYVDAPLAFTDKNVGQHLQNLATSDPTRFSSFYWFVSTSSLYNATTKAISGMNTGIDNKYTMLVPDNAAITQAIKDGLLPGTKATGALPTAAPTAEAQKDQVRKFILYHIINGESVAVDGKKADNYLTLLQTESGDNTLLNILNQPSNLIITDRAGRTTQVNFSSSNQLSNRTLIHSISNYLNYNK</sequence>
<dbReference type="PROSITE" id="PS50213">
    <property type="entry name" value="FAS1"/>
    <property type="match status" value="2"/>
</dbReference>
<dbReference type="InterPro" id="IPR050904">
    <property type="entry name" value="Adhesion/Biosynth-related"/>
</dbReference>
<evidence type="ECO:0000313" key="3">
    <source>
        <dbReference type="Proteomes" id="UP000051950"/>
    </source>
</evidence>
<reference evidence="2 3" key="1">
    <citation type="submission" date="2015-11" db="EMBL/GenBank/DDBJ databases">
        <title>Sequence of Pedobacter ginsenosidimutans.</title>
        <authorList>
            <person name="Carson E."/>
            <person name="Keyser V."/>
            <person name="Newman J."/>
            <person name="Miller J."/>
        </authorList>
    </citation>
    <scope>NUCLEOTIDE SEQUENCE [LARGE SCALE GENOMIC DNA]</scope>
    <source>
        <strain evidence="2 3">KACC 14530</strain>
    </source>
</reference>
<name>A0A0T5VKY1_9SPHI</name>
<gene>
    <name evidence="2" type="ORF">ASU31_18930</name>
</gene>